<name>A0A077N511_XENBV</name>
<dbReference type="InterPro" id="IPR010064">
    <property type="entry name" value="HK97-gp10_tail"/>
</dbReference>
<accession>A0A077N511</accession>
<reference evidence="1" key="1">
    <citation type="submission" date="2013-07" db="EMBL/GenBank/DDBJ databases">
        <title>Sub-species coevolution in mutualistic symbiosis.</title>
        <authorList>
            <person name="Murfin K."/>
            <person name="Klassen J."/>
            <person name="Lee M."/>
            <person name="Forst S."/>
            <person name="Stock P."/>
            <person name="Goodrich-Blair H."/>
        </authorList>
    </citation>
    <scope>NUCLEOTIDE SEQUENCE [LARGE SCALE GENOMIC DNA]</scope>
    <source>
        <strain evidence="1">Puntauvense</strain>
    </source>
</reference>
<dbReference type="Pfam" id="PF04883">
    <property type="entry name" value="HK97-gp10_like"/>
    <property type="match status" value="1"/>
</dbReference>
<dbReference type="EMBL" id="CBSW010000167">
    <property type="protein sequence ID" value="CDG97191.1"/>
    <property type="molecule type" value="Genomic_DNA"/>
</dbReference>
<sequence length="155" mass="17205">MQAGGEIMIVTDLDFSGLQEIARDLEILSKAENNKVLRQATYAAASVLRDEARVKAPKRTGKLTRNIVASNRKSRNGDVLAGVYVRGSNAKGTNSDPKMKKNDPRNAYYWRFLEYGTSKLAPRPFARPAFDAKSDEAAKFALKRLNQAIDEVLSK</sequence>
<protein>
    <recommendedName>
        <fullName evidence="2">HK97 gp10 family phage protein</fullName>
    </recommendedName>
</protein>
<evidence type="ECO:0008006" key="2">
    <source>
        <dbReference type="Google" id="ProtNLM"/>
    </source>
</evidence>
<dbReference type="NCBIfam" id="TIGR01725">
    <property type="entry name" value="phge_HK97_gp10"/>
    <property type="match status" value="1"/>
</dbReference>
<gene>
    <name evidence="1" type="ORF">XBP1_2490014</name>
</gene>
<dbReference type="HOGENOM" id="CLU_127674_5_1_6"/>
<dbReference type="Proteomes" id="UP000028511">
    <property type="component" value="Unassembled WGS sequence"/>
</dbReference>
<organism evidence="1">
    <name type="scientific">Xenorhabdus bovienii str. puntauvense</name>
    <dbReference type="NCBI Taxonomy" id="1398201"/>
    <lineage>
        <taxon>Bacteria</taxon>
        <taxon>Pseudomonadati</taxon>
        <taxon>Pseudomonadota</taxon>
        <taxon>Gammaproteobacteria</taxon>
        <taxon>Enterobacterales</taxon>
        <taxon>Morganellaceae</taxon>
        <taxon>Xenorhabdus</taxon>
    </lineage>
</organism>
<dbReference type="AlphaFoldDB" id="A0A077N511"/>
<comment type="caution">
    <text evidence="1">The sequence shown here is derived from an EMBL/GenBank/DDBJ whole genome shotgun (WGS) entry which is preliminary data.</text>
</comment>
<evidence type="ECO:0000313" key="1">
    <source>
        <dbReference type="EMBL" id="CDG97191.1"/>
    </source>
</evidence>
<proteinExistence type="predicted"/>